<proteinExistence type="predicted"/>
<gene>
    <name evidence="1" type="ORF">FOF52_17155</name>
</gene>
<dbReference type="EMBL" id="CP051627">
    <property type="protein sequence ID" value="UPT22476.1"/>
    <property type="molecule type" value="Genomic_DNA"/>
</dbReference>
<evidence type="ECO:0000313" key="1">
    <source>
        <dbReference type="EMBL" id="UPT22476.1"/>
    </source>
</evidence>
<sequence>MKHTSLPASSQARAGDPVTATAWVETPLQLLSVLEAHHAGRFARHTRVLPRSGAGALVDTVAALTDAGLPDGLAVLPPAPAPARHQNDSGVWFIGDAFSGQVQRTLVGDRNRDYVIVDDGLATLHLLRLLSRRRAAPLERARVRSSPLRRALGLASAVKLRAAARAGRVTVFTVLPLPEPLVHDAAAAGIRVVTHDFPWLRSLPGGSAPAEDRVVLGSAMVRDGLVHAEPYLAWVTEQARNGAVLYHPHRREDARTLEPLNAAPGVRVAPRGLPAELALRGLRARHRVVSLPSTAVTSLRVLLERHGTTVEAVPVPEPWWTDRAAPELRAHLSTFVADQKGTS</sequence>
<reference evidence="1 2" key="1">
    <citation type="submission" date="2020-04" db="EMBL/GenBank/DDBJ databases">
        <title>Thermobifida alba genome sequencing and assembly.</title>
        <authorList>
            <person name="Luzics S."/>
            <person name="Horvath B."/>
            <person name="Nagy I."/>
            <person name="Toth A."/>
            <person name="Nagy I."/>
            <person name="Kukolya J."/>
        </authorList>
    </citation>
    <scope>NUCLEOTIDE SEQUENCE [LARGE SCALE GENOMIC DNA]</scope>
    <source>
        <strain evidence="1 2">DSM 43795</strain>
    </source>
</reference>
<organism evidence="1 2">
    <name type="scientific">Thermobifida alba</name>
    <name type="common">Thermomonospora alba</name>
    <dbReference type="NCBI Taxonomy" id="53522"/>
    <lineage>
        <taxon>Bacteria</taxon>
        <taxon>Bacillati</taxon>
        <taxon>Actinomycetota</taxon>
        <taxon>Actinomycetes</taxon>
        <taxon>Streptosporangiales</taxon>
        <taxon>Nocardiopsidaceae</taxon>
        <taxon>Thermobifida</taxon>
    </lineage>
</organism>
<dbReference type="Proteomes" id="UP000832041">
    <property type="component" value="Chromosome"/>
</dbReference>
<keyword evidence="2" id="KW-1185">Reference proteome</keyword>
<name>A0ABY4L6E8_THEAE</name>
<dbReference type="RefSeq" id="WP_248590964.1">
    <property type="nucleotide sequence ID" value="NZ_BAABEB010000019.1"/>
</dbReference>
<accession>A0ABY4L6E8</accession>
<protein>
    <submittedName>
        <fullName evidence="1">Uncharacterized protein</fullName>
    </submittedName>
</protein>
<evidence type="ECO:0000313" key="2">
    <source>
        <dbReference type="Proteomes" id="UP000832041"/>
    </source>
</evidence>